<dbReference type="Proteomes" id="UP000321945">
    <property type="component" value="Unassembled WGS sequence"/>
</dbReference>
<evidence type="ECO:0000313" key="1">
    <source>
        <dbReference type="EMBL" id="TXD68361.1"/>
    </source>
</evidence>
<keyword evidence="2" id="KW-1185">Reference proteome</keyword>
<dbReference type="EMBL" id="VORU01000012">
    <property type="protein sequence ID" value="TXD68361.1"/>
    <property type="molecule type" value="Genomic_DNA"/>
</dbReference>
<proteinExistence type="predicted"/>
<organism evidence="1 2">
    <name type="scientific">Aequorivita lipolytica</name>
    <dbReference type="NCBI Taxonomy" id="153267"/>
    <lineage>
        <taxon>Bacteria</taxon>
        <taxon>Pseudomonadati</taxon>
        <taxon>Bacteroidota</taxon>
        <taxon>Flavobacteriia</taxon>
        <taxon>Flavobacteriales</taxon>
        <taxon>Flavobacteriaceae</taxon>
        <taxon>Aequorivita</taxon>
    </lineage>
</organism>
<gene>
    <name evidence="1" type="ORF">ESV24_12950</name>
</gene>
<sequence>MTKKVNPQVDLMIIINTFVPCLFAFKYADDLPDELERVFDEWEDPQFLNDFFEEHESGISITIEEAIEKARSEAIFLRNKLVALAQANPNELNLLFKNLNNNEYTAKELSQQKARNRWLRLYAIKIDENNYVITGGAIKLDNQHYMKDYPHTNTELMKINKCRDYLKEQGVYDADSFQEIFF</sequence>
<name>A0A5C6YLZ0_9FLAO</name>
<protein>
    <submittedName>
        <fullName evidence="1">Uncharacterized protein</fullName>
    </submittedName>
</protein>
<dbReference type="RefSeq" id="WP_111816714.1">
    <property type="nucleotide sequence ID" value="NZ_CBCRZQ010000010.1"/>
</dbReference>
<comment type="caution">
    <text evidence="1">The sequence shown here is derived from an EMBL/GenBank/DDBJ whole genome shotgun (WGS) entry which is preliminary data.</text>
</comment>
<dbReference type="AlphaFoldDB" id="A0A5C6YLZ0"/>
<dbReference type="OrthoDB" id="1067077at2"/>
<accession>A0A5C6YLZ0</accession>
<reference evidence="1 2" key="1">
    <citation type="submission" date="2019-08" db="EMBL/GenBank/DDBJ databases">
        <title>Genome of Aequorivita lipolytica Y10-2 (type strain).</title>
        <authorList>
            <person name="Bowman J.P."/>
        </authorList>
    </citation>
    <scope>NUCLEOTIDE SEQUENCE [LARGE SCALE GENOMIC DNA]</scope>
    <source>
        <strain evidence="1 2">Y10-2</strain>
    </source>
</reference>
<evidence type="ECO:0000313" key="2">
    <source>
        <dbReference type="Proteomes" id="UP000321945"/>
    </source>
</evidence>